<sequence length="88" mass="9600">MLASPASRLGGTIGTYDQLRTSLPTLTHLQIDNRQVPSTFPVDSTSQKLSPIISPWPFAQWGLDLIGPMPNGKGQIKFAVIAVDYFTK</sequence>
<protein>
    <submittedName>
        <fullName evidence="1">PREDICTED: rve domain-containing</fullName>
    </submittedName>
</protein>
<reference evidence="2" key="1">
    <citation type="journal article" date="2020" name="Plant J.">
        <title>Transposons played a major role in the diversification between the closely related almond and peach genomes: results from the almond genome sequence.</title>
        <authorList>
            <person name="Alioto T."/>
            <person name="Alexiou K.G."/>
            <person name="Bardil A."/>
            <person name="Barteri F."/>
            <person name="Castanera R."/>
            <person name="Cruz F."/>
            <person name="Dhingra A."/>
            <person name="Duval H."/>
            <person name="Fernandez I Marti A."/>
            <person name="Frias L."/>
            <person name="Galan B."/>
            <person name="Garcia J.L."/>
            <person name="Howad W."/>
            <person name="Gomez-Garrido J."/>
            <person name="Gut M."/>
            <person name="Julca I."/>
            <person name="Morata J."/>
            <person name="Puigdomenech P."/>
            <person name="Ribeca P."/>
            <person name="Rubio Cabetas M.J."/>
            <person name="Vlasova A."/>
            <person name="Wirthensohn M."/>
            <person name="Garcia-Mas J."/>
            <person name="Gabaldon T."/>
            <person name="Casacuberta J.M."/>
            <person name="Arus P."/>
        </authorList>
    </citation>
    <scope>NUCLEOTIDE SEQUENCE [LARGE SCALE GENOMIC DNA]</scope>
    <source>
        <strain evidence="2">cv. Texas</strain>
    </source>
</reference>
<accession>A0A5E4G1H7</accession>
<organism evidence="1 2">
    <name type="scientific">Prunus dulcis</name>
    <name type="common">Almond</name>
    <name type="synonym">Amygdalus dulcis</name>
    <dbReference type="NCBI Taxonomy" id="3755"/>
    <lineage>
        <taxon>Eukaryota</taxon>
        <taxon>Viridiplantae</taxon>
        <taxon>Streptophyta</taxon>
        <taxon>Embryophyta</taxon>
        <taxon>Tracheophyta</taxon>
        <taxon>Spermatophyta</taxon>
        <taxon>Magnoliopsida</taxon>
        <taxon>eudicotyledons</taxon>
        <taxon>Gunneridae</taxon>
        <taxon>Pentapetalae</taxon>
        <taxon>rosids</taxon>
        <taxon>fabids</taxon>
        <taxon>Rosales</taxon>
        <taxon>Rosaceae</taxon>
        <taxon>Amygdaloideae</taxon>
        <taxon>Amygdaleae</taxon>
        <taxon>Prunus</taxon>
    </lineage>
</organism>
<dbReference type="Proteomes" id="UP000327085">
    <property type="component" value="Chromosome 7"/>
</dbReference>
<evidence type="ECO:0000313" key="2">
    <source>
        <dbReference type="Proteomes" id="UP000327085"/>
    </source>
</evidence>
<name>A0A5E4G1H7_PRUDU</name>
<dbReference type="InParanoid" id="A0A5E4G1H7"/>
<dbReference type="EMBL" id="CABIKO010000291">
    <property type="protein sequence ID" value="VVA33520.1"/>
    <property type="molecule type" value="Genomic_DNA"/>
</dbReference>
<dbReference type="AlphaFoldDB" id="A0A5E4G1H7"/>
<dbReference type="Gramene" id="VVA33520">
    <property type="protein sequence ID" value="VVA33520"/>
    <property type="gene ID" value="Prudul26B018735"/>
</dbReference>
<evidence type="ECO:0000313" key="1">
    <source>
        <dbReference type="EMBL" id="VVA33520.1"/>
    </source>
</evidence>
<proteinExistence type="predicted"/>
<gene>
    <name evidence="1" type="ORF">ALMOND_2B018735</name>
</gene>